<keyword evidence="3" id="KW-1185">Reference proteome</keyword>
<gene>
    <name evidence="2" type="primary">drmC</name>
    <name evidence="2" type="ORF">KEF29_33305</name>
</gene>
<dbReference type="NCBIfam" id="NF038319">
    <property type="entry name" value="DISARM_DrmC_I"/>
    <property type="match status" value="1"/>
</dbReference>
<name>A0A941FM76_9ACTN</name>
<evidence type="ECO:0000259" key="1">
    <source>
        <dbReference type="PROSITE" id="PS50035"/>
    </source>
</evidence>
<dbReference type="GO" id="GO:0006793">
    <property type="term" value="P:phosphorus metabolic process"/>
    <property type="evidence" value="ECO:0007669"/>
    <property type="project" value="UniProtKB-ARBA"/>
</dbReference>
<comment type="caution">
    <text evidence="2">The sequence shown here is derived from an EMBL/GenBank/DDBJ whole genome shotgun (WGS) entry which is preliminary data.</text>
</comment>
<evidence type="ECO:0000313" key="2">
    <source>
        <dbReference type="EMBL" id="MBR8642627.1"/>
    </source>
</evidence>
<reference evidence="2 3" key="1">
    <citation type="submission" date="2021-04" db="EMBL/GenBank/DDBJ databases">
        <title>Characterization of the biosynthetic gene cluster of new lipopeptides with antitumor activity in the genome of the marine Streptomyces PHM034.</title>
        <authorList>
            <person name="Ceniceros A."/>
            <person name="Canedo L."/>
            <person name="Mendez C."/>
            <person name="Olano C."/>
            <person name="Schleissner C."/>
            <person name="Cuevas C."/>
            <person name="De La Calle F."/>
            <person name="Salas J.A."/>
        </authorList>
    </citation>
    <scope>NUCLEOTIDE SEQUENCE [LARGE SCALE GENOMIC DNA]</scope>
    <source>
        <strain evidence="2 3">PHM034</strain>
    </source>
</reference>
<dbReference type="EMBL" id="JAGTPG010000002">
    <property type="protein sequence ID" value="MBR8642627.1"/>
    <property type="molecule type" value="Genomic_DNA"/>
</dbReference>
<evidence type="ECO:0000313" key="3">
    <source>
        <dbReference type="Proteomes" id="UP000682308"/>
    </source>
</evidence>
<dbReference type="SUPFAM" id="SSF56024">
    <property type="entry name" value="Phospholipase D/nuclease"/>
    <property type="match status" value="1"/>
</dbReference>
<dbReference type="InterPro" id="IPR025202">
    <property type="entry name" value="PLD-like_dom"/>
</dbReference>
<dbReference type="Proteomes" id="UP000682308">
    <property type="component" value="Unassembled WGS sequence"/>
</dbReference>
<dbReference type="AlphaFoldDB" id="A0A941FM76"/>
<dbReference type="InterPro" id="IPR001736">
    <property type="entry name" value="PLipase_D/transphosphatidylase"/>
</dbReference>
<dbReference type="GO" id="GO:0003824">
    <property type="term" value="F:catalytic activity"/>
    <property type="evidence" value="ECO:0007669"/>
    <property type="project" value="InterPro"/>
</dbReference>
<dbReference type="PROSITE" id="PS50035">
    <property type="entry name" value="PLD"/>
    <property type="match status" value="1"/>
</dbReference>
<dbReference type="Pfam" id="PF13091">
    <property type="entry name" value="PLDc_2"/>
    <property type="match status" value="1"/>
</dbReference>
<sequence length="246" mass="26672">MSDAQAALLLGRLLTRSEAKGVADRLVDGDTLTAALKAVAPGRRVEARRFLAEAGEGPGAEAQRIALLRAIEGARTLPTTLTPLWTMPGHLARSGPLTTSVPYLIANARHAVTCSTFNFQRTSGVWTALQEVAQRSEVAVRVYLDTRAADDPGGVRAPTTSEVAQHLKPAEVWRTKTFGGAYVRNHAKFLAVDHHLLLVTSANFSWSAENSNVEFGVVIDNANLTETVEREMREVEGTLYERVQEG</sequence>
<protein>
    <submittedName>
        <fullName evidence="2">DISARM system phospholipase D-like protein DrmC</fullName>
    </submittedName>
</protein>
<dbReference type="InterPro" id="IPR047955">
    <property type="entry name" value="DrmC-like"/>
</dbReference>
<dbReference type="Gene3D" id="3.30.870.10">
    <property type="entry name" value="Endonuclease Chain A"/>
    <property type="match status" value="1"/>
</dbReference>
<proteinExistence type="predicted"/>
<accession>A0A941FM76</accession>
<feature type="domain" description="PLD phosphodiesterase" evidence="1">
    <location>
        <begin position="181"/>
        <end position="208"/>
    </location>
</feature>
<organism evidence="2 3">
    <name type="scientific">Streptomyces tuirus</name>
    <dbReference type="NCBI Taxonomy" id="68278"/>
    <lineage>
        <taxon>Bacteria</taxon>
        <taxon>Bacillati</taxon>
        <taxon>Actinomycetota</taxon>
        <taxon>Actinomycetes</taxon>
        <taxon>Kitasatosporales</taxon>
        <taxon>Streptomycetaceae</taxon>
        <taxon>Streptomyces</taxon>
    </lineage>
</organism>